<dbReference type="EMBL" id="CAJNDS010002668">
    <property type="protein sequence ID" value="CAE7560830.1"/>
    <property type="molecule type" value="Genomic_DNA"/>
</dbReference>
<evidence type="ECO:0000313" key="3">
    <source>
        <dbReference type="EMBL" id="CAE7560830.1"/>
    </source>
</evidence>
<dbReference type="Proteomes" id="UP000604046">
    <property type="component" value="Unassembled WGS sequence"/>
</dbReference>
<protein>
    <submittedName>
        <fullName evidence="2">Uncharacterized protein</fullName>
    </submittedName>
</protein>
<dbReference type="EMBL" id="CAJNDS010000935">
    <property type="protein sequence ID" value="CAE7241297.1"/>
    <property type="molecule type" value="Genomic_DNA"/>
</dbReference>
<comment type="caution">
    <text evidence="2">The sequence shown here is derived from an EMBL/GenBank/DDBJ whole genome shotgun (WGS) entry which is preliminary data.</text>
</comment>
<proteinExistence type="predicted"/>
<name>A0A812L724_9DINO</name>
<keyword evidence="4" id="KW-1185">Reference proteome</keyword>
<feature type="compositionally biased region" description="Low complexity" evidence="1">
    <location>
        <begin position="58"/>
        <end position="72"/>
    </location>
</feature>
<evidence type="ECO:0000256" key="1">
    <source>
        <dbReference type="SAM" id="MobiDB-lite"/>
    </source>
</evidence>
<dbReference type="AlphaFoldDB" id="A0A812L724"/>
<sequence length="318" mass="34581">MDAVTFPKVRAAFENFLNFLEHDNAQKERYGSSCELHAKKLTIPSPDLERSRSRSRTRQGSTSSTSPLSSPTKELQHQQPSASLDEPLPHDNPDSMRKGIISLIRLFKGQDISDEEATREALAALGAPSDSTLPLCKVSPQAGPGAVDKLMLAFTSKQTEQARAAIHDLRQAIKAVDTSTGARTIQISFRRPVDPIEVAERVEFWKGETGPKIPVEPLEIRRHGSWKKPVGPQSYATAGGDARKFVLRLQIASGAKVKKLSLQVKVASKELLVLGAKTILTEEAPSMVMHFGPHADVQILAGAVQKFDVSQFFGASGA</sequence>
<reference evidence="2" key="1">
    <citation type="submission" date="2021-02" db="EMBL/GenBank/DDBJ databases">
        <authorList>
            <person name="Dougan E. K."/>
            <person name="Rhodes N."/>
            <person name="Thang M."/>
            <person name="Chan C."/>
        </authorList>
    </citation>
    <scope>NUCLEOTIDE SEQUENCE</scope>
</reference>
<accession>A0A812L724</accession>
<gene>
    <name evidence="2" type="ORF">SNAT2548_LOCUS10885</name>
    <name evidence="3" type="ORF">SNAT2548_LOCUS31623</name>
</gene>
<organism evidence="2 4">
    <name type="scientific">Symbiodinium natans</name>
    <dbReference type="NCBI Taxonomy" id="878477"/>
    <lineage>
        <taxon>Eukaryota</taxon>
        <taxon>Sar</taxon>
        <taxon>Alveolata</taxon>
        <taxon>Dinophyceae</taxon>
        <taxon>Suessiales</taxon>
        <taxon>Symbiodiniaceae</taxon>
        <taxon>Symbiodinium</taxon>
    </lineage>
</organism>
<evidence type="ECO:0000313" key="2">
    <source>
        <dbReference type="EMBL" id="CAE7241297.1"/>
    </source>
</evidence>
<evidence type="ECO:0000313" key="4">
    <source>
        <dbReference type="Proteomes" id="UP000604046"/>
    </source>
</evidence>
<dbReference type="OrthoDB" id="413609at2759"/>
<feature type="region of interest" description="Disordered" evidence="1">
    <location>
        <begin position="40"/>
        <end position="95"/>
    </location>
</feature>